<keyword evidence="3" id="KW-1185">Reference proteome</keyword>
<evidence type="ECO:0000256" key="1">
    <source>
        <dbReference type="SAM" id="MobiDB-lite"/>
    </source>
</evidence>
<proteinExistence type="predicted"/>
<organism evidence="2 3">
    <name type="scientific">Lepeophtheirus salmonis</name>
    <name type="common">Salmon louse</name>
    <name type="synonym">Caligus salmonis</name>
    <dbReference type="NCBI Taxonomy" id="72036"/>
    <lineage>
        <taxon>Eukaryota</taxon>
        <taxon>Metazoa</taxon>
        <taxon>Ecdysozoa</taxon>
        <taxon>Arthropoda</taxon>
        <taxon>Crustacea</taxon>
        <taxon>Multicrustacea</taxon>
        <taxon>Hexanauplia</taxon>
        <taxon>Copepoda</taxon>
        <taxon>Siphonostomatoida</taxon>
        <taxon>Caligidae</taxon>
        <taxon>Lepeophtheirus</taxon>
    </lineage>
</organism>
<dbReference type="AlphaFoldDB" id="A0A7R8CMM3"/>
<name>A0A7R8CMM3_LEPSM</name>
<dbReference type="GO" id="GO:0005886">
    <property type="term" value="C:plasma membrane"/>
    <property type="evidence" value="ECO:0007669"/>
    <property type="project" value="TreeGrafter"/>
</dbReference>
<dbReference type="PANTHER" id="PTHR36300">
    <property type="entry name" value="RAW, ISOFORM A"/>
    <property type="match status" value="1"/>
</dbReference>
<sequence length="191" mass="21925">MAWRALNDQLASPVHVKKVVLVLRKIIDGPLRYFYDINGMLTAIFLPMGTSDWHLFIDSSQISLKAIFLNNVIDIIVERMNDRLTFGSRTREFHKAWTTAGHSIRIQEQQVRPFFNTYLDLYPSDSQIHEMVRCAREIEDSSLKEFYLTFGEVCVLASELKTRSDSPNDPPVSITSKNDSIPSLRPPPIQL</sequence>
<dbReference type="EMBL" id="HG994581">
    <property type="protein sequence ID" value="CAF2867105.1"/>
    <property type="molecule type" value="Genomic_DNA"/>
</dbReference>
<dbReference type="OrthoDB" id="6493944at2759"/>
<accession>A0A7R8CMM3</accession>
<gene>
    <name evidence="2" type="ORF">LSAA_6638</name>
</gene>
<reference evidence="2" key="1">
    <citation type="submission" date="2021-02" db="EMBL/GenBank/DDBJ databases">
        <authorList>
            <person name="Bekaert M."/>
        </authorList>
    </citation>
    <scope>NUCLEOTIDE SEQUENCE</scope>
    <source>
        <strain evidence="2">IoA-00</strain>
    </source>
</reference>
<feature type="region of interest" description="Disordered" evidence="1">
    <location>
        <begin position="162"/>
        <end position="191"/>
    </location>
</feature>
<evidence type="ECO:0000313" key="3">
    <source>
        <dbReference type="Proteomes" id="UP000675881"/>
    </source>
</evidence>
<dbReference type="Proteomes" id="UP000675881">
    <property type="component" value="Chromosome 2"/>
</dbReference>
<evidence type="ECO:0000313" key="2">
    <source>
        <dbReference type="EMBL" id="CAF2867105.1"/>
    </source>
</evidence>
<dbReference type="PANTHER" id="PTHR36300:SF1">
    <property type="entry name" value="RAW, ISOFORM A"/>
    <property type="match status" value="1"/>
</dbReference>
<protein>
    <submittedName>
        <fullName evidence="2">(salmon louse) hypothetical protein</fullName>
    </submittedName>
</protein>